<dbReference type="InterPro" id="IPR051258">
    <property type="entry name" value="Diverse_Substrate_Transporter"/>
</dbReference>
<dbReference type="PANTHER" id="PTHR42920:SF5">
    <property type="entry name" value="EAMA DOMAIN-CONTAINING PROTEIN"/>
    <property type="match status" value="1"/>
</dbReference>
<evidence type="ECO:0000256" key="2">
    <source>
        <dbReference type="ARBA" id="ARBA00022475"/>
    </source>
</evidence>
<dbReference type="AlphaFoldDB" id="A0A8J5XPC8"/>
<dbReference type="PANTHER" id="PTHR42920">
    <property type="entry name" value="OS03G0707200 PROTEIN-RELATED"/>
    <property type="match status" value="1"/>
</dbReference>
<dbReference type="EMBL" id="JAGTXO010000007">
    <property type="protein sequence ID" value="KAG8466887.1"/>
    <property type="molecule type" value="Genomic_DNA"/>
</dbReference>
<dbReference type="OrthoDB" id="2017960at2759"/>
<evidence type="ECO:0000256" key="4">
    <source>
        <dbReference type="ARBA" id="ARBA00022989"/>
    </source>
</evidence>
<dbReference type="InterPro" id="IPR037185">
    <property type="entry name" value="EmrE-like"/>
</dbReference>
<proteinExistence type="predicted"/>
<organism evidence="8 9">
    <name type="scientific">Diacronema lutheri</name>
    <name type="common">Unicellular marine alga</name>
    <name type="synonym">Monochrysis lutheri</name>
    <dbReference type="NCBI Taxonomy" id="2081491"/>
    <lineage>
        <taxon>Eukaryota</taxon>
        <taxon>Haptista</taxon>
        <taxon>Haptophyta</taxon>
        <taxon>Pavlovophyceae</taxon>
        <taxon>Pavlovales</taxon>
        <taxon>Pavlovaceae</taxon>
        <taxon>Diacronema</taxon>
    </lineage>
</organism>
<sequence length="445" mass="44090">MAAVACAAILVASCLVAPARAIEAGSVRPVRSVALPRGRLLACSTNGADAARGPKAELAPPRVAAEPAVDVARLGVLLTVPVAWGTYAPAVKIAYGVASDPPIPGIVLSAGQYLVALLSLSLAAALAGPRATPQGVADASRSVAPSAHAVPARTPRGTWPAAFELGGYLFVANMLQIVGLSRVPTNRAAFLVQTTTLLVPLIDAAQRGGLGRLPARTWIACLLAFGGVVTMSGGSAAAAVGSRAALPAAGEALILGAALIYSWHVIRLSALAPALEPLRLAPCKAACELLLAVTLISVLLLAPALPSAPELRAFGAELAALSAHDRALLAGAAAWLGAVTTGYTMWAQSYGQGGGVSAPVASLIYTSQPLWSAAFAFALLGEGMEPHEAAGGGLIVAALALGATAPAARPAGAADGAAHADARALRADADRPAEVLGDGGGGKSG</sequence>
<evidence type="ECO:0000313" key="9">
    <source>
        <dbReference type="Proteomes" id="UP000751190"/>
    </source>
</evidence>
<keyword evidence="2" id="KW-1003">Cell membrane</keyword>
<evidence type="ECO:0000313" key="8">
    <source>
        <dbReference type="EMBL" id="KAG8466887.1"/>
    </source>
</evidence>
<keyword evidence="7" id="KW-0732">Signal</keyword>
<feature type="signal peptide" evidence="7">
    <location>
        <begin position="1"/>
        <end position="21"/>
    </location>
</feature>
<gene>
    <name evidence="8" type="ORF">KFE25_008266</name>
</gene>
<feature type="transmembrane region" description="Helical" evidence="6">
    <location>
        <begin position="217"/>
        <end position="240"/>
    </location>
</feature>
<keyword evidence="5 6" id="KW-0472">Membrane</keyword>
<reference evidence="8" key="1">
    <citation type="submission" date="2021-05" db="EMBL/GenBank/DDBJ databases">
        <title>The genome of the haptophyte Pavlova lutheri (Diacronema luteri, Pavlovales) - a model for lipid biosynthesis in eukaryotic algae.</title>
        <authorList>
            <person name="Hulatt C.J."/>
            <person name="Posewitz M.C."/>
        </authorList>
    </citation>
    <scope>NUCLEOTIDE SEQUENCE</scope>
    <source>
        <strain evidence="8">NIVA-4/92</strain>
    </source>
</reference>
<keyword evidence="3 6" id="KW-0812">Transmembrane</keyword>
<feature type="transmembrane region" description="Helical" evidence="6">
    <location>
        <begin position="287"/>
        <end position="306"/>
    </location>
</feature>
<feature type="transmembrane region" description="Helical" evidence="6">
    <location>
        <begin position="252"/>
        <end position="275"/>
    </location>
</feature>
<comment type="caution">
    <text evidence="8">The sequence shown here is derived from an EMBL/GenBank/DDBJ whole genome shotgun (WGS) entry which is preliminary data.</text>
</comment>
<evidence type="ECO:0000256" key="1">
    <source>
        <dbReference type="ARBA" id="ARBA00004651"/>
    </source>
</evidence>
<name>A0A8J5XPC8_DIALT</name>
<evidence type="ECO:0000256" key="6">
    <source>
        <dbReference type="SAM" id="Phobius"/>
    </source>
</evidence>
<evidence type="ECO:0000256" key="3">
    <source>
        <dbReference type="ARBA" id="ARBA00022692"/>
    </source>
</evidence>
<dbReference type="Proteomes" id="UP000751190">
    <property type="component" value="Unassembled WGS sequence"/>
</dbReference>
<dbReference type="SUPFAM" id="SSF103481">
    <property type="entry name" value="Multidrug resistance efflux transporter EmrE"/>
    <property type="match status" value="1"/>
</dbReference>
<evidence type="ECO:0000256" key="7">
    <source>
        <dbReference type="SAM" id="SignalP"/>
    </source>
</evidence>
<dbReference type="GO" id="GO:0005886">
    <property type="term" value="C:plasma membrane"/>
    <property type="evidence" value="ECO:0007669"/>
    <property type="project" value="UniProtKB-SubCell"/>
</dbReference>
<evidence type="ECO:0008006" key="10">
    <source>
        <dbReference type="Google" id="ProtNLM"/>
    </source>
</evidence>
<protein>
    <recommendedName>
        <fullName evidence="10">EamA domain-containing protein</fullName>
    </recommendedName>
</protein>
<keyword evidence="9" id="KW-1185">Reference proteome</keyword>
<comment type="subcellular location">
    <subcellularLocation>
        <location evidence="1">Cell membrane</location>
        <topology evidence="1">Multi-pass membrane protein</topology>
    </subcellularLocation>
</comment>
<accession>A0A8J5XPC8</accession>
<keyword evidence="4 6" id="KW-1133">Transmembrane helix</keyword>
<feature type="chain" id="PRO_5035288855" description="EamA domain-containing protein" evidence="7">
    <location>
        <begin position="22"/>
        <end position="445"/>
    </location>
</feature>
<dbReference type="OMA" id="ARTWIAC"/>
<evidence type="ECO:0000256" key="5">
    <source>
        <dbReference type="ARBA" id="ARBA00023136"/>
    </source>
</evidence>